<dbReference type="EMBL" id="JABWUV010000001">
    <property type="protein sequence ID" value="KAF6387719.1"/>
    <property type="molecule type" value="Genomic_DNA"/>
</dbReference>
<dbReference type="AlphaFoldDB" id="A0A7J8ANB3"/>
<protein>
    <submittedName>
        <fullName evidence="2">Uncharacterized protein</fullName>
    </submittedName>
</protein>
<sequence length="141" mass="15213">MLQALSIGSHPFPPPVPQALLLRDTSGHSALSKWLPCQVSAASGLNAVGFKAMKPGSFHDKTCTFNHVPRNSNDCVQTHQAVPQRRHQSLPPCTGILGLVPTSPPCPRPVLCRRAKAPLPKGRDQERTELPLQSHAHTNGI</sequence>
<name>A0A7J8ANB3_MYOMY</name>
<keyword evidence="3" id="KW-1185">Reference proteome</keyword>
<evidence type="ECO:0000313" key="2">
    <source>
        <dbReference type="EMBL" id="KAF6387719.1"/>
    </source>
</evidence>
<organism evidence="2 3">
    <name type="scientific">Myotis myotis</name>
    <name type="common">Greater mouse-eared bat</name>
    <name type="synonym">Vespertilio myotis</name>
    <dbReference type="NCBI Taxonomy" id="51298"/>
    <lineage>
        <taxon>Eukaryota</taxon>
        <taxon>Metazoa</taxon>
        <taxon>Chordata</taxon>
        <taxon>Craniata</taxon>
        <taxon>Vertebrata</taxon>
        <taxon>Euteleostomi</taxon>
        <taxon>Mammalia</taxon>
        <taxon>Eutheria</taxon>
        <taxon>Laurasiatheria</taxon>
        <taxon>Chiroptera</taxon>
        <taxon>Yangochiroptera</taxon>
        <taxon>Vespertilionidae</taxon>
        <taxon>Myotis</taxon>
    </lineage>
</organism>
<accession>A0A7J8ANB3</accession>
<proteinExistence type="predicted"/>
<comment type="caution">
    <text evidence="2">The sequence shown here is derived from an EMBL/GenBank/DDBJ whole genome shotgun (WGS) entry which is preliminary data.</text>
</comment>
<feature type="region of interest" description="Disordered" evidence="1">
    <location>
        <begin position="118"/>
        <end position="141"/>
    </location>
</feature>
<gene>
    <name evidence="2" type="ORF">mMyoMyo1_008168</name>
</gene>
<evidence type="ECO:0000313" key="3">
    <source>
        <dbReference type="Proteomes" id="UP000527355"/>
    </source>
</evidence>
<reference evidence="2 3" key="1">
    <citation type="journal article" date="2020" name="Nature">
        <title>Six reference-quality genomes reveal evolution of bat adaptations.</title>
        <authorList>
            <person name="Jebb D."/>
            <person name="Huang Z."/>
            <person name="Pippel M."/>
            <person name="Hughes G.M."/>
            <person name="Lavrichenko K."/>
            <person name="Devanna P."/>
            <person name="Winkler S."/>
            <person name="Jermiin L.S."/>
            <person name="Skirmuntt E.C."/>
            <person name="Katzourakis A."/>
            <person name="Burkitt-Gray L."/>
            <person name="Ray D.A."/>
            <person name="Sullivan K.A.M."/>
            <person name="Roscito J.G."/>
            <person name="Kirilenko B.M."/>
            <person name="Davalos L.M."/>
            <person name="Corthals A.P."/>
            <person name="Power M.L."/>
            <person name="Jones G."/>
            <person name="Ransome R.D."/>
            <person name="Dechmann D.K.N."/>
            <person name="Locatelli A.G."/>
            <person name="Puechmaille S.J."/>
            <person name="Fedrigo O."/>
            <person name="Jarvis E.D."/>
            <person name="Hiller M."/>
            <person name="Vernes S.C."/>
            <person name="Myers E.W."/>
            <person name="Teeling E.C."/>
        </authorList>
    </citation>
    <scope>NUCLEOTIDE SEQUENCE [LARGE SCALE GENOMIC DNA]</scope>
    <source>
        <strain evidence="2">MMyoMyo1</strain>
        <tissue evidence="2">Flight muscle</tissue>
    </source>
</reference>
<evidence type="ECO:0000256" key="1">
    <source>
        <dbReference type="SAM" id="MobiDB-lite"/>
    </source>
</evidence>
<dbReference type="Proteomes" id="UP000527355">
    <property type="component" value="Unassembled WGS sequence"/>
</dbReference>